<keyword evidence="3" id="KW-1185">Reference proteome</keyword>
<dbReference type="EMBL" id="JAXAFJ010000005">
    <property type="protein sequence ID" value="MDX6806331.1"/>
    <property type="molecule type" value="Genomic_DNA"/>
</dbReference>
<dbReference type="InterPro" id="IPR036913">
    <property type="entry name" value="YegP-like_sf"/>
</dbReference>
<dbReference type="SUPFAM" id="SSF160113">
    <property type="entry name" value="YegP-like"/>
    <property type="match status" value="1"/>
</dbReference>
<dbReference type="Proteomes" id="UP001274321">
    <property type="component" value="Unassembled WGS sequence"/>
</dbReference>
<evidence type="ECO:0000313" key="2">
    <source>
        <dbReference type="EMBL" id="MDX6806331.1"/>
    </source>
</evidence>
<sequence length="82" mass="9201">MHFEVLQNAHSQWHWRLKASNGRVIADGAETYVRREDCIHGLLLVAEVNDDTRVQAGTITSLLGGETVGSLRRNERPHALNL</sequence>
<reference evidence="2 3" key="1">
    <citation type="submission" date="2023-11" db="EMBL/GenBank/DDBJ databases">
        <authorList>
            <person name="Bao R."/>
        </authorList>
    </citation>
    <scope>NUCLEOTIDE SEQUENCE [LARGE SCALE GENOMIC DNA]</scope>
    <source>
        <strain evidence="2 3">PJ23</strain>
    </source>
</reference>
<comment type="caution">
    <text evidence="2">The sequence shown here is derived from an EMBL/GenBank/DDBJ whole genome shotgun (WGS) entry which is preliminary data.</text>
</comment>
<feature type="domain" description="DUF1508" evidence="1">
    <location>
        <begin position="12"/>
        <end position="45"/>
    </location>
</feature>
<gene>
    <name evidence="2" type="ORF">SCD90_09655</name>
</gene>
<dbReference type="InterPro" id="IPR010879">
    <property type="entry name" value="DUF1508"/>
</dbReference>
<name>A0ABU4RNA7_9HYPH</name>
<protein>
    <submittedName>
        <fullName evidence="2">DUF1508 domain-containing protein</fullName>
    </submittedName>
</protein>
<accession>A0ABU4RNA7</accession>
<dbReference type="Pfam" id="PF07411">
    <property type="entry name" value="DUF1508"/>
    <property type="match status" value="1"/>
</dbReference>
<organism evidence="2 3">
    <name type="scientific">Terrihabitans rhizophilus</name>
    <dbReference type="NCBI Taxonomy" id="3092662"/>
    <lineage>
        <taxon>Bacteria</taxon>
        <taxon>Pseudomonadati</taxon>
        <taxon>Pseudomonadota</taxon>
        <taxon>Alphaproteobacteria</taxon>
        <taxon>Hyphomicrobiales</taxon>
        <taxon>Terrihabitans</taxon>
    </lineage>
</organism>
<proteinExistence type="predicted"/>
<evidence type="ECO:0000313" key="3">
    <source>
        <dbReference type="Proteomes" id="UP001274321"/>
    </source>
</evidence>
<dbReference type="Gene3D" id="3.30.160.160">
    <property type="entry name" value="YegP-like"/>
    <property type="match status" value="1"/>
</dbReference>
<evidence type="ECO:0000259" key="1">
    <source>
        <dbReference type="Pfam" id="PF07411"/>
    </source>
</evidence>
<dbReference type="RefSeq" id="WP_319844462.1">
    <property type="nucleotide sequence ID" value="NZ_JAXAFJ010000005.1"/>
</dbReference>